<reference evidence="2 3" key="1">
    <citation type="submission" date="2024-07" db="EMBL/GenBank/DDBJ databases">
        <title>Chromosome-level genome assembly of the water stick insect Ranatra chinensis (Heteroptera: Nepidae).</title>
        <authorList>
            <person name="Liu X."/>
        </authorList>
    </citation>
    <scope>NUCLEOTIDE SEQUENCE [LARGE SCALE GENOMIC DNA]</scope>
    <source>
        <strain evidence="2">Cailab_2021Rc</strain>
        <tissue evidence="2">Muscle</tissue>
    </source>
</reference>
<organism evidence="2 3">
    <name type="scientific">Ranatra chinensis</name>
    <dbReference type="NCBI Taxonomy" id="642074"/>
    <lineage>
        <taxon>Eukaryota</taxon>
        <taxon>Metazoa</taxon>
        <taxon>Ecdysozoa</taxon>
        <taxon>Arthropoda</taxon>
        <taxon>Hexapoda</taxon>
        <taxon>Insecta</taxon>
        <taxon>Pterygota</taxon>
        <taxon>Neoptera</taxon>
        <taxon>Paraneoptera</taxon>
        <taxon>Hemiptera</taxon>
        <taxon>Heteroptera</taxon>
        <taxon>Panheteroptera</taxon>
        <taxon>Nepomorpha</taxon>
        <taxon>Nepidae</taxon>
        <taxon>Ranatrinae</taxon>
        <taxon>Ranatra</taxon>
    </lineage>
</organism>
<protein>
    <submittedName>
        <fullName evidence="2">Uncharacterized protein</fullName>
    </submittedName>
</protein>
<dbReference type="AlphaFoldDB" id="A0ABD0YKW0"/>
<comment type="caution">
    <text evidence="2">The sequence shown here is derived from an EMBL/GenBank/DDBJ whole genome shotgun (WGS) entry which is preliminary data.</text>
</comment>
<accession>A0ABD0YKW0</accession>
<dbReference type="Proteomes" id="UP001558652">
    <property type="component" value="Unassembled WGS sequence"/>
</dbReference>
<dbReference type="EMBL" id="JBFDAA010000006">
    <property type="protein sequence ID" value="KAL1131811.1"/>
    <property type="molecule type" value="Genomic_DNA"/>
</dbReference>
<keyword evidence="3" id="KW-1185">Reference proteome</keyword>
<evidence type="ECO:0000313" key="3">
    <source>
        <dbReference type="Proteomes" id="UP001558652"/>
    </source>
</evidence>
<gene>
    <name evidence="2" type="ORF">AAG570_011423</name>
</gene>
<proteinExistence type="predicted"/>
<sequence>MEELEEMDRVDVEEEDLEVAVRGTELSRYLQANFRGLVEWGEDSGRGSPALCLHQDQTVPTSVQPWMLEAVEKVLHCDLLLDEDASYLYEVTSQVGAIGVICGPCEVLEFLVSRCHWAAGLLVLGDGFRRLVTHRRTKLMLTAIDDLCKRLRVTHRLVRKTLQRLREQQAAVISKEAVARLAGRNLKKLPDDSASTHALTECLISMISASRRLTIGLISIAPLPEDFTSVDLYLAHRNLPMPCTEDLPALERLKNIYLLLQSESLRRLGLAFCRPLSGSEPVRIFQEVYCYSTTTREISARLNRAYESHFLSKTPDHVPSKTPILVDGYSAVHRFTRSLNSVLVEARLIEESLTGDVQGIDILQWLENTEKEFNNTAELLGQAKKYFLRLKNGAPSDDTPPQILPQPAETSKNEIRIPVGHSDFEPKGGDSIYLGVVTSGIDQPSQDDAAEGGYETATLPRYVLSELEGALENKRIEFESRELEAAKKNPEYESYLKFEEQKDDGDTKRNSTGVNEGSTFCGGFDLLRTVIAESGKNLSAHQQEEEVYGSGSESEC</sequence>
<evidence type="ECO:0000313" key="2">
    <source>
        <dbReference type="EMBL" id="KAL1131811.1"/>
    </source>
</evidence>
<feature type="region of interest" description="Disordered" evidence="1">
    <location>
        <begin position="391"/>
        <end position="413"/>
    </location>
</feature>
<name>A0ABD0YKW0_9HEMI</name>
<evidence type="ECO:0000256" key="1">
    <source>
        <dbReference type="SAM" id="MobiDB-lite"/>
    </source>
</evidence>